<feature type="domain" description="CUB" evidence="4">
    <location>
        <begin position="28"/>
        <end position="146"/>
    </location>
</feature>
<dbReference type="OrthoDB" id="5863735at2759"/>
<sequence length="233" mass="26250">MEALLASARYTRPPTGVKVIRMDLPSGCGAVLTATPQFQELKSTIGNHYMRESEDFEKCNYWIEAPKGTRVEVRIERISGRYAVDGCPYFGVEIKSQRDQRATGYRFCAREDAGVTLMSYSNHVPVITYSREGQTDIKLNFRYVSNGRPGPQPQSTTAAPVTTTRPQPRRTTYRPRPVVFTSKPFPEIDHIGGIFCIDNPGCTMLMHMGFCSLPQFSVEMRKAICPRTCGFCR</sequence>
<keyword evidence="7" id="KW-1185">Reference proteome</keyword>
<dbReference type="PROSITE" id="PS01180">
    <property type="entry name" value="CUB"/>
    <property type="match status" value="1"/>
</dbReference>
<reference evidence="7" key="1">
    <citation type="journal article" date="2015" name="Nat. Genet.">
        <title>The genome and transcriptome of the zoonotic hookworm Ancylostoma ceylanicum identify infection-specific gene families.</title>
        <authorList>
            <person name="Schwarz E.M."/>
            <person name="Hu Y."/>
            <person name="Antoshechkin I."/>
            <person name="Miller M.M."/>
            <person name="Sternberg P.W."/>
            <person name="Aroian R.V."/>
        </authorList>
    </citation>
    <scope>NUCLEOTIDE SEQUENCE</scope>
    <source>
        <strain evidence="7">HY135</strain>
    </source>
</reference>
<evidence type="ECO:0000313" key="7">
    <source>
        <dbReference type="Proteomes" id="UP000024635"/>
    </source>
</evidence>
<dbReference type="Gene3D" id="1.10.10.1940">
    <property type="match status" value="1"/>
</dbReference>
<gene>
    <name evidence="6" type="primary">Acey_s0091.g2472</name>
    <name evidence="6" type="ORF">Y032_0091g2472</name>
</gene>
<dbReference type="Gene3D" id="2.60.120.290">
    <property type="entry name" value="Spermadhesin, CUB domain"/>
    <property type="match status" value="1"/>
</dbReference>
<dbReference type="SMART" id="SM00254">
    <property type="entry name" value="ShKT"/>
    <property type="match status" value="1"/>
</dbReference>
<dbReference type="Pfam" id="PF01549">
    <property type="entry name" value="ShK"/>
    <property type="match status" value="1"/>
</dbReference>
<evidence type="ECO:0000256" key="1">
    <source>
        <dbReference type="ARBA" id="ARBA00023157"/>
    </source>
</evidence>
<feature type="domain" description="ShKT" evidence="5">
    <location>
        <begin position="196"/>
        <end position="232"/>
    </location>
</feature>
<proteinExistence type="predicted"/>
<dbReference type="InterPro" id="IPR003582">
    <property type="entry name" value="ShKT_dom"/>
</dbReference>
<comment type="caution">
    <text evidence="6">The sequence shown here is derived from an EMBL/GenBank/DDBJ whole genome shotgun (WGS) entry which is preliminary data.</text>
</comment>
<dbReference type="InterPro" id="IPR035914">
    <property type="entry name" value="Sperma_CUB_dom_sf"/>
</dbReference>
<feature type="region of interest" description="Disordered" evidence="3">
    <location>
        <begin position="146"/>
        <end position="172"/>
    </location>
</feature>
<protein>
    <recommendedName>
        <fullName evidence="8">ShKT domain-containing protein</fullName>
    </recommendedName>
</protein>
<evidence type="ECO:0000256" key="2">
    <source>
        <dbReference type="PROSITE-ProRule" id="PRU01005"/>
    </source>
</evidence>
<keyword evidence="1" id="KW-1015">Disulfide bond</keyword>
<name>A0A016TMB4_9BILA</name>
<dbReference type="PROSITE" id="PS51670">
    <property type="entry name" value="SHKT"/>
    <property type="match status" value="1"/>
</dbReference>
<dbReference type="SUPFAM" id="SSF49854">
    <property type="entry name" value="Spermadhesin, CUB domain"/>
    <property type="match status" value="1"/>
</dbReference>
<evidence type="ECO:0000256" key="3">
    <source>
        <dbReference type="SAM" id="MobiDB-lite"/>
    </source>
</evidence>
<organism evidence="6 7">
    <name type="scientific">Ancylostoma ceylanicum</name>
    <dbReference type="NCBI Taxonomy" id="53326"/>
    <lineage>
        <taxon>Eukaryota</taxon>
        <taxon>Metazoa</taxon>
        <taxon>Ecdysozoa</taxon>
        <taxon>Nematoda</taxon>
        <taxon>Chromadorea</taxon>
        <taxon>Rhabditida</taxon>
        <taxon>Rhabditina</taxon>
        <taxon>Rhabditomorpha</taxon>
        <taxon>Strongyloidea</taxon>
        <taxon>Ancylostomatidae</taxon>
        <taxon>Ancylostomatinae</taxon>
        <taxon>Ancylostoma</taxon>
    </lineage>
</organism>
<evidence type="ECO:0000259" key="4">
    <source>
        <dbReference type="PROSITE" id="PS01180"/>
    </source>
</evidence>
<evidence type="ECO:0000259" key="5">
    <source>
        <dbReference type="PROSITE" id="PS51670"/>
    </source>
</evidence>
<accession>A0A016TMB4</accession>
<dbReference type="EMBL" id="JARK01001427">
    <property type="protein sequence ID" value="EYC03875.1"/>
    <property type="molecule type" value="Genomic_DNA"/>
</dbReference>
<evidence type="ECO:0008006" key="8">
    <source>
        <dbReference type="Google" id="ProtNLM"/>
    </source>
</evidence>
<feature type="compositionally biased region" description="Low complexity" evidence="3">
    <location>
        <begin position="153"/>
        <end position="166"/>
    </location>
</feature>
<comment type="caution">
    <text evidence="2">Lacks conserved residue(s) required for the propagation of feature annotation.</text>
</comment>
<dbReference type="Proteomes" id="UP000024635">
    <property type="component" value="Unassembled WGS sequence"/>
</dbReference>
<dbReference type="InterPro" id="IPR000859">
    <property type="entry name" value="CUB_dom"/>
</dbReference>
<evidence type="ECO:0000313" key="6">
    <source>
        <dbReference type="EMBL" id="EYC03875.1"/>
    </source>
</evidence>
<dbReference type="AlphaFoldDB" id="A0A016TMB4"/>
<dbReference type="Pfam" id="PF00431">
    <property type="entry name" value="CUB"/>
    <property type="match status" value="1"/>
</dbReference>